<comment type="similarity">
    <text evidence="3">Belongs to the DnaG primase family.</text>
</comment>
<dbReference type="InterPro" id="IPR034151">
    <property type="entry name" value="TOPRIM_DnaG_bac"/>
</dbReference>
<proteinExistence type="inferred from homology"/>
<dbReference type="HAMAP" id="MF_00974">
    <property type="entry name" value="DNA_primase_DnaG"/>
    <property type="match status" value="1"/>
</dbReference>
<dbReference type="SMART" id="SM00493">
    <property type="entry name" value="TOPRIM"/>
    <property type="match status" value="1"/>
</dbReference>
<evidence type="ECO:0000256" key="3">
    <source>
        <dbReference type="HAMAP-Rule" id="MF_00974"/>
    </source>
</evidence>
<keyword evidence="3" id="KW-0863">Zinc-finger</keyword>
<dbReference type="PANTHER" id="PTHR30313:SF2">
    <property type="entry name" value="DNA PRIMASE"/>
    <property type="match status" value="1"/>
</dbReference>
<keyword evidence="3" id="KW-0479">Metal-binding</keyword>
<evidence type="ECO:0000313" key="6">
    <source>
        <dbReference type="Proteomes" id="UP001595710"/>
    </source>
</evidence>
<evidence type="ECO:0000259" key="4">
    <source>
        <dbReference type="PROSITE" id="PS50880"/>
    </source>
</evidence>
<dbReference type="Pfam" id="PF10410">
    <property type="entry name" value="DnaB_bind"/>
    <property type="match status" value="1"/>
</dbReference>
<dbReference type="InterPro" id="IPR002694">
    <property type="entry name" value="Znf_CHC2"/>
</dbReference>
<reference evidence="6" key="1">
    <citation type="journal article" date="2019" name="Int. J. Syst. Evol. Microbiol.">
        <title>The Global Catalogue of Microorganisms (GCM) 10K type strain sequencing project: providing services to taxonomists for standard genome sequencing and annotation.</title>
        <authorList>
            <consortium name="The Broad Institute Genomics Platform"/>
            <consortium name="The Broad Institute Genome Sequencing Center for Infectious Disease"/>
            <person name="Wu L."/>
            <person name="Ma J."/>
        </authorList>
    </citation>
    <scope>NUCLEOTIDE SEQUENCE [LARGE SCALE GENOMIC DNA]</scope>
    <source>
        <strain evidence="6">CECT 8288</strain>
    </source>
</reference>
<dbReference type="InterPro" id="IPR006171">
    <property type="entry name" value="TOPRIM_dom"/>
</dbReference>
<evidence type="ECO:0000256" key="2">
    <source>
        <dbReference type="ARBA" id="ARBA00023125"/>
    </source>
</evidence>
<feature type="zinc finger region" description="CHC2-type" evidence="3">
    <location>
        <begin position="40"/>
        <end position="64"/>
    </location>
</feature>
<dbReference type="InterPro" id="IPR050219">
    <property type="entry name" value="DnaG_primase"/>
</dbReference>
<dbReference type="Pfam" id="PF13662">
    <property type="entry name" value="Toprim_4"/>
    <property type="match status" value="1"/>
</dbReference>
<comment type="cofactor">
    <cofactor evidence="3">
        <name>Zn(2+)</name>
        <dbReference type="ChEBI" id="CHEBI:29105"/>
    </cofactor>
    <text evidence="3">Binds 1 zinc ion per monomer.</text>
</comment>
<dbReference type="Proteomes" id="UP001595710">
    <property type="component" value="Unassembled WGS sequence"/>
</dbReference>
<keyword evidence="3" id="KW-0639">Primosome</keyword>
<name>A0ABV7WN36_9GAMM</name>
<dbReference type="RefSeq" id="WP_216001216.1">
    <property type="nucleotide sequence ID" value="NZ_JAUFQI010000001.1"/>
</dbReference>
<dbReference type="EMBL" id="JBHRYN010000006">
    <property type="protein sequence ID" value="MFC3700733.1"/>
    <property type="molecule type" value="Genomic_DNA"/>
</dbReference>
<keyword evidence="3" id="KW-0240">DNA-directed RNA polymerase</keyword>
<dbReference type="InterPro" id="IPR019475">
    <property type="entry name" value="DNA_primase_DnaB-bd"/>
</dbReference>
<comment type="subunit">
    <text evidence="3">Monomer. Interacts with DnaB.</text>
</comment>
<keyword evidence="3" id="KW-0235">DNA replication</keyword>
<dbReference type="InterPro" id="IPR013173">
    <property type="entry name" value="DNA_primase_DnaG_DnaB-bd_dom"/>
</dbReference>
<comment type="catalytic activity">
    <reaction evidence="3">
        <text>ssDNA + n NTP = ssDNA/pppN(pN)n-1 hybrid + (n-1) diphosphate.</text>
        <dbReference type="EC" id="2.7.7.101"/>
    </reaction>
</comment>
<keyword evidence="1" id="KW-0460">Magnesium</keyword>
<keyword evidence="3" id="KW-0862">Zinc</keyword>
<dbReference type="CDD" id="cd03364">
    <property type="entry name" value="TOPRIM_DnaG_primases"/>
    <property type="match status" value="1"/>
</dbReference>
<dbReference type="SMART" id="SM00400">
    <property type="entry name" value="ZnF_CHCC"/>
    <property type="match status" value="1"/>
</dbReference>
<dbReference type="NCBIfam" id="TIGR01391">
    <property type="entry name" value="dnaG"/>
    <property type="match status" value="1"/>
</dbReference>
<dbReference type="Pfam" id="PF01807">
    <property type="entry name" value="Zn_ribbon_DnaG"/>
    <property type="match status" value="1"/>
</dbReference>
<organism evidence="5 6">
    <name type="scientific">Reinekea marina</name>
    <dbReference type="NCBI Taxonomy" id="1310421"/>
    <lineage>
        <taxon>Bacteria</taxon>
        <taxon>Pseudomonadati</taxon>
        <taxon>Pseudomonadota</taxon>
        <taxon>Gammaproteobacteria</taxon>
        <taxon>Oceanospirillales</taxon>
        <taxon>Saccharospirillaceae</taxon>
        <taxon>Reinekea</taxon>
    </lineage>
</organism>
<keyword evidence="3" id="KW-0804">Transcription</keyword>
<keyword evidence="3" id="KW-0808">Transferase</keyword>
<keyword evidence="2 3" id="KW-0238">DNA-binding</keyword>
<dbReference type="Pfam" id="PF08275">
    <property type="entry name" value="DNAG_N"/>
    <property type="match status" value="1"/>
</dbReference>
<dbReference type="InterPro" id="IPR006295">
    <property type="entry name" value="DNA_primase_DnaG"/>
</dbReference>
<dbReference type="EC" id="2.7.7.101" evidence="3"/>
<comment type="domain">
    <text evidence="3">Contains an N-terminal zinc-binding domain, a central core domain that contains the primase activity, and a C-terminal DnaB-binding domain.</text>
</comment>
<feature type="domain" description="Toprim" evidence="4">
    <location>
        <begin position="260"/>
        <end position="342"/>
    </location>
</feature>
<dbReference type="PANTHER" id="PTHR30313">
    <property type="entry name" value="DNA PRIMASE"/>
    <property type="match status" value="1"/>
</dbReference>
<keyword evidence="3" id="KW-0548">Nucleotidyltransferase</keyword>
<dbReference type="Pfam" id="PF08278">
    <property type="entry name" value="DnaG_DnaB_bind"/>
    <property type="match status" value="1"/>
</dbReference>
<comment type="function">
    <text evidence="3">RNA polymerase that catalyzes the synthesis of short RNA molecules used as primers for DNA polymerase during DNA replication.</text>
</comment>
<evidence type="ECO:0000313" key="5">
    <source>
        <dbReference type="EMBL" id="MFC3700733.1"/>
    </source>
</evidence>
<sequence length="631" mass="71393">MAGLIPNDFIEELQERSDIIEIIGNRIDLKKKGKDHWACCPFHNENSPSFSVNQAKGFYYCFGCGASGTSLKFLQEYENLGFVEAVEELARQVGVEVPREEVSEKTKHKQQQRKTLHDLMASCSEYFVHQLYNHQDALPVQQYALGRGLSEEIIQTYQIGFAPQGWSNLINHFRSDEITGKLLTAGMLTQNEKGRTYDRFRNRLMFPIRDIRGRVIAFGGRVMSADEKPKYLNSPETPIFHKGQELYGLYEARKALKDFENIIIVEGYMDVVALAQHGVRNAVATLGTATSSDHVKRLFKLTPEIVFCFDGDAAGKRAAERALANTLPELADGQQARFLFLPDGEDPDTIVREEGFEGFMRRVKQSLTLPDFLFQHLQTQADISRLDGKAKLVSLAKGWINTAPDGILKQLLMKQLSTIVGLELEQIQQSFEPEAPIIAEPENHAPEPYGDYGYTDPSGYDDYAQSYAPNTTQNNNFARKSGLTVRIGFVHRALAWLIRFPQLAVEVDVTKVHKLPGQDGGALLAQVIELLQKAPKHDVYFAFDYLCQHGLREILAPIASSDYLWLEASNENHDNELIFARQELEKIISALTNKAPDNEYDSLKKRVIASDPSLTDEEKQRYRELLKQKKQ</sequence>
<keyword evidence="6" id="KW-1185">Reference proteome</keyword>
<comment type="caution">
    <text evidence="5">The sequence shown here is derived from an EMBL/GenBank/DDBJ whole genome shotgun (WGS) entry which is preliminary data.</text>
</comment>
<dbReference type="PROSITE" id="PS50880">
    <property type="entry name" value="TOPRIM"/>
    <property type="match status" value="1"/>
</dbReference>
<evidence type="ECO:0000256" key="1">
    <source>
        <dbReference type="ARBA" id="ARBA00022842"/>
    </source>
</evidence>
<gene>
    <name evidence="3 5" type="primary">dnaG</name>
    <name evidence="5" type="ORF">ACFOND_03695</name>
</gene>
<protein>
    <recommendedName>
        <fullName evidence="3">DNA primase</fullName>
        <ecNumber evidence="3">2.7.7.101</ecNumber>
    </recommendedName>
</protein>
<dbReference type="InterPro" id="IPR030846">
    <property type="entry name" value="DnaG_bac"/>
</dbReference>
<accession>A0ABV7WN36</accession>
<dbReference type="InterPro" id="IPR013264">
    <property type="entry name" value="DNAG_N"/>
</dbReference>